<reference evidence="2 3" key="1">
    <citation type="submission" date="2024-09" db="EMBL/GenBank/DDBJ databases">
        <authorList>
            <person name="Sun Q."/>
            <person name="Mori K."/>
        </authorList>
    </citation>
    <scope>NUCLEOTIDE SEQUENCE [LARGE SCALE GENOMIC DNA]</scope>
    <source>
        <strain evidence="2 3">NCAIM B.02529</strain>
    </source>
</reference>
<keyword evidence="3" id="KW-1185">Reference proteome</keyword>
<proteinExistence type="predicted"/>
<keyword evidence="1" id="KW-1133">Transmembrane helix</keyword>
<evidence type="ECO:0000313" key="3">
    <source>
        <dbReference type="Proteomes" id="UP001589836"/>
    </source>
</evidence>
<name>A0ABV6LQU3_9BACI</name>
<feature type="transmembrane region" description="Helical" evidence="1">
    <location>
        <begin position="48"/>
        <end position="65"/>
    </location>
</feature>
<sequence>MWVSIFLFLTGFGFAVSGGVTIIAYLNFLPAGFGWIDYLLFIKTRPECYLLPFGIVLITVAMIIFPDDSC</sequence>
<keyword evidence="1" id="KW-0472">Membrane</keyword>
<dbReference type="RefSeq" id="WP_377349138.1">
    <property type="nucleotide sequence ID" value="NZ_JBHLTP010000011.1"/>
</dbReference>
<gene>
    <name evidence="2" type="ORF">ACFFGV_14485</name>
</gene>
<organism evidence="2 3">
    <name type="scientific">Pontibacillus salicampi</name>
    <dbReference type="NCBI Taxonomy" id="1449801"/>
    <lineage>
        <taxon>Bacteria</taxon>
        <taxon>Bacillati</taxon>
        <taxon>Bacillota</taxon>
        <taxon>Bacilli</taxon>
        <taxon>Bacillales</taxon>
        <taxon>Bacillaceae</taxon>
        <taxon>Pontibacillus</taxon>
    </lineage>
</organism>
<dbReference type="InterPro" id="IPR058887">
    <property type="entry name" value="YuzI-like"/>
</dbReference>
<protein>
    <submittedName>
        <fullName evidence="2">Uncharacterized protein</fullName>
    </submittedName>
</protein>
<keyword evidence="1" id="KW-0812">Transmembrane</keyword>
<evidence type="ECO:0000313" key="2">
    <source>
        <dbReference type="EMBL" id="MFC0524782.1"/>
    </source>
</evidence>
<accession>A0ABV6LQU3</accession>
<dbReference type="EMBL" id="JBHLTP010000011">
    <property type="protein sequence ID" value="MFC0524782.1"/>
    <property type="molecule type" value="Genomic_DNA"/>
</dbReference>
<feature type="transmembrane region" description="Helical" evidence="1">
    <location>
        <begin position="6"/>
        <end position="28"/>
    </location>
</feature>
<comment type="caution">
    <text evidence="2">The sequence shown here is derived from an EMBL/GenBank/DDBJ whole genome shotgun (WGS) entry which is preliminary data.</text>
</comment>
<dbReference type="Pfam" id="PF26135">
    <property type="entry name" value="YuzI"/>
    <property type="match status" value="1"/>
</dbReference>
<dbReference type="Proteomes" id="UP001589836">
    <property type="component" value="Unassembled WGS sequence"/>
</dbReference>
<evidence type="ECO:0000256" key="1">
    <source>
        <dbReference type="SAM" id="Phobius"/>
    </source>
</evidence>